<evidence type="ECO:0000256" key="1">
    <source>
        <dbReference type="ARBA" id="ARBA00004651"/>
    </source>
</evidence>
<feature type="transmembrane region" description="Helical" evidence="7">
    <location>
        <begin position="199"/>
        <end position="220"/>
    </location>
</feature>
<organism evidence="8 9">
    <name type="scientific">Methylobacterium terricola</name>
    <dbReference type="NCBI Taxonomy" id="2583531"/>
    <lineage>
        <taxon>Bacteria</taxon>
        <taxon>Pseudomonadati</taxon>
        <taxon>Pseudomonadota</taxon>
        <taxon>Alphaproteobacteria</taxon>
        <taxon>Hyphomicrobiales</taxon>
        <taxon>Methylobacteriaceae</taxon>
        <taxon>Methylobacterium</taxon>
    </lineage>
</organism>
<keyword evidence="5 7" id="KW-0472">Membrane</keyword>
<keyword evidence="4 7" id="KW-1133">Transmembrane helix</keyword>
<dbReference type="EMBL" id="VDDA01000005">
    <property type="protein sequence ID" value="TNC12933.1"/>
    <property type="molecule type" value="Genomic_DNA"/>
</dbReference>
<dbReference type="InterPro" id="IPR001851">
    <property type="entry name" value="ABC_transp_permease"/>
</dbReference>
<feature type="region of interest" description="Disordered" evidence="6">
    <location>
        <begin position="273"/>
        <end position="300"/>
    </location>
</feature>
<evidence type="ECO:0000256" key="2">
    <source>
        <dbReference type="ARBA" id="ARBA00022475"/>
    </source>
</evidence>
<dbReference type="PANTHER" id="PTHR30482:SF10">
    <property type="entry name" value="HIGH-AFFINITY BRANCHED-CHAIN AMINO ACID TRANSPORT PROTEIN BRAE"/>
    <property type="match status" value="1"/>
</dbReference>
<comment type="caution">
    <text evidence="8">The sequence shown here is derived from an EMBL/GenBank/DDBJ whole genome shotgun (WGS) entry which is preliminary data.</text>
</comment>
<feature type="transmembrane region" description="Helical" evidence="7">
    <location>
        <begin position="117"/>
        <end position="139"/>
    </location>
</feature>
<dbReference type="Pfam" id="PF02653">
    <property type="entry name" value="BPD_transp_2"/>
    <property type="match status" value="1"/>
</dbReference>
<dbReference type="GO" id="GO:0015658">
    <property type="term" value="F:branched-chain amino acid transmembrane transporter activity"/>
    <property type="evidence" value="ECO:0007669"/>
    <property type="project" value="InterPro"/>
</dbReference>
<dbReference type="CDD" id="cd06581">
    <property type="entry name" value="TM_PBP1_LivM_like"/>
    <property type="match status" value="1"/>
</dbReference>
<reference evidence="8 9" key="1">
    <citation type="submission" date="2019-06" db="EMBL/GenBank/DDBJ databases">
        <title>Genome of Methylobacterium sp. 17Sr1-39.</title>
        <authorList>
            <person name="Seo T."/>
        </authorList>
    </citation>
    <scope>NUCLEOTIDE SEQUENCE [LARGE SCALE GENOMIC DNA]</scope>
    <source>
        <strain evidence="8 9">17Sr1-39</strain>
    </source>
</reference>
<comment type="subcellular location">
    <subcellularLocation>
        <location evidence="1">Cell membrane</location>
        <topology evidence="1">Multi-pass membrane protein</topology>
    </subcellularLocation>
</comment>
<keyword evidence="9" id="KW-1185">Reference proteome</keyword>
<dbReference type="OrthoDB" id="5448271at2"/>
<name>A0A5C4LHU6_9HYPH</name>
<protein>
    <submittedName>
        <fullName evidence="8">Branched-chain amino acid ABC transporter permease</fullName>
    </submittedName>
</protein>
<sequence>MTGYQSGLLVILCFNVIAAYAVYLPMAAGQLNLGVAGFMATGAYAAAYLTNEAGWSIGAAVPAGGACAGLLALLVAVPILRTQGIYLALATFALGQVIAAIFLNLDVVGGAAGYPVSAYAGPGAVFAATAAILAAMLLLSRTRFALYLTAIKSDPVVTDLMGVNVRAVQVGALTLGAVIGGLGGGLYGHHFSFVEAQHFNVALSIFTVLYVLLGGVQTVWGPLVGGAFFTLLPEVLRAGGGWRYVLFALLIIGVMALRPQGLVTAGAHWRPRRRAASRAPSRTSGHPGPETRLSTEVSGS</sequence>
<gene>
    <name evidence="8" type="ORF">FF100_14885</name>
</gene>
<dbReference type="PANTHER" id="PTHR30482">
    <property type="entry name" value="HIGH-AFFINITY BRANCHED-CHAIN AMINO ACID TRANSPORT SYSTEM PERMEASE"/>
    <property type="match status" value="1"/>
</dbReference>
<accession>A0A5C4LHU6</accession>
<keyword evidence="3 7" id="KW-0812">Transmembrane</keyword>
<dbReference type="InterPro" id="IPR043428">
    <property type="entry name" value="LivM-like"/>
</dbReference>
<evidence type="ECO:0000256" key="4">
    <source>
        <dbReference type="ARBA" id="ARBA00022989"/>
    </source>
</evidence>
<dbReference type="RefSeq" id="WP_139036471.1">
    <property type="nucleotide sequence ID" value="NZ_VDDA01000005.1"/>
</dbReference>
<evidence type="ECO:0000256" key="5">
    <source>
        <dbReference type="ARBA" id="ARBA00023136"/>
    </source>
</evidence>
<evidence type="ECO:0000256" key="3">
    <source>
        <dbReference type="ARBA" id="ARBA00022692"/>
    </source>
</evidence>
<feature type="transmembrane region" description="Helical" evidence="7">
    <location>
        <begin position="55"/>
        <end position="77"/>
    </location>
</feature>
<dbReference type="GO" id="GO:0005886">
    <property type="term" value="C:plasma membrane"/>
    <property type="evidence" value="ECO:0007669"/>
    <property type="project" value="UniProtKB-SubCell"/>
</dbReference>
<evidence type="ECO:0000256" key="7">
    <source>
        <dbReference type="SAM" id="Phobius"/>
    </source>
</evidence>
<feature type="transmembrane region" description="Helical" evidence="7">
    <location>
        <begin position="6"/>
        <end position="24"/>
    </location>
</feature>
<dbReference type="Proteomes" id="UP000305267">
    <property type="component" value="Unassembled WGS sequence"/>
</dbReference>
<feature type="transmembrane region" description="Helical" evidence="7">
    <location>
        <begin position="84"/>
        <end position="105"/>
    </location>
</feature>
<keyword evidence="2" id="KW-1003">Cell membrane</keyword>
<evidence type="ECO:0000313" key="9">
    <source>
        <dbReference type="Proteomes" id="UP000305267"/>
    </source>
</evidence>
<evidence type="ECO:0000256" key="6">
    <source>
        <dbReference type="SAM" id="MobiDB-lite"/>
    </source>
</evidence>
<evidence type="ECO:0000313" key="8">
    <source>
        <dbReference type="EMBL" id="TNC12933.1"/>
    </source>
</evidence>
<proteinExistence type="predicted"/>
<dbReference type="AlphaFoldDB" id="A0A5C4LHU6"/>
<feature type="transmembrane region" description="Helical" evidence="7">
    <location>
        <begin position="240"/>
        <end position="257"/>
    </location>
</feature>